<dbReference type="Proteomes" id="UP001206312">
    <property type="component" value="Unassembled WGS sequence"/>
</dbReference>
<organism evidence="2 3">
    <name type="scientific">Robiginitalea marina</name>
    <dbReference type="NCBI Taxonomy" id="2954105"/>
    <lineage>
        <taxon>Bacteria</taxon>
        <taxon>Pseudomonadati</taxon>
        <taxon>Bacteroidota</taxon>
        <taxon>Flavobacteriia</taxon>
        <taxon>Flavobacteriales</taxon>
        <taxon>Flavobacteriaceae</taxon>
        <taxon>Robiginitalea</taxon>
    </lineage>
</organism>
<feature type="signal peptide" evidence="1">
    <location>
        <begin position="1"/>
        <end position="19"/>
    </location>
</feature>
<comment type="caution">
    <text evidence="2">The sequence shown here is derived from an EMBL/GenBank/DDBJ whole genome shotgun (WGS) entry which is preliminary data.</text>
</comment>
<sequence>MKKACLFLVLSLLPFFAMAQDGTSADDLAKQLQNPIASLISVPFQNNFDFGIGPADGSRWTMNMQPVIPMSISEDWNLIGRVILPVISQNDVFGNSGNQTGLSDAVVSGFFSPKAPTAGGLIWGAGPVLLIPTATNDLLGTEKFGVGPTAVALKQAGSFTYGALVNHIWSIAGADDRADVNQTFFQPFLAKNYPGGYALTAVTEISQNWDFDSTSGMFAIVGSKVVTIGSQATQVAFGPRFFYGNGRAADWGFRAAFTLLFPK</sequence>
<name>A0ABT1B3Q0_9FLAO</name>
<feature type="chain" id="PRO_5046702632" description="Transporter" evidence="1">
    <location>
        <begin position="20"/>
        <end position="263"/>
    </location>
</feature>
<dbReference type="EMBL" id="JAMXIB010000020">
    <property type="protein sequence ID" value="MCO5726058.1"/>
    <property type="molecule type" value="Genomic_DNA"/>
</dbReference>
<accession>A0ABT1B3Q0</accession>
<evidence type="ECO:0000313" key="2">
    <source>
        <dbReference type="EMBL" id="MCO5726058.1"/>
    </source>
</evidence>
<dbReference type="RefSeq" id="WP_252742430.1">
    <property type="nucleotide sequence ID" value="NZ_JAMXIB010000020.1"/>
</dbReference>
<protein>
    <recommendedName>
        <fullName evidence="4">Transporter</fullName>
    </recommendedName>
</protein>
<evidence type="ECO:0008006" key="4">
    <source>
        <dbReference type="Google" id="ProtNLM"/>
    </source>
</evidence>
<evidence type="ECO:0000256" key="1">
    <source>
        <dbReference type="SAM" id="SignalP"/>
    </source>
</evidence>
<proteinExistence type="predicted"/>
<gene>
    <name evidence="2" type="ORF">NG653_14435</name>
</gene>
<keyword evidence="3" id="KW-1185">Reference proteome</keyword>
<reference evidence="2 3" key="1">
    <citation type="submission" date="2022-06" db="EMBL/GenBank/DDBJ databases">
        <authorList>
            <person name="Xuan X."/>
        </authorList>
    </citation>
    <scope>NUCLEOTIDE SEQUENCE [LARGE SCALE GENOMIC DNA]</scope>
    <source>
        <strain evidence="2 3">2V75</strain>
    </source>
</reference>
<keyword evidence="1" id="KW-0732">Signal</keyword>
<evidence type="ECO:0000313" key="3">
    <source>
        <dbReference type="Proteomes" id="UP001206312"/>
    </source>
</evidence>